<organism evidence="1 2">
    <name type="scientific">Macrolepiota fuliginosa MF-IS2</name>
    <dbReference type="NCBI Taxonomy" id="1400762"/>
    <lineage>
        <taxon>Eukaryota</taxon>
        <taxon>Fungi</taxon>
        <taxon>Dikarya</taxon>
        <taxon>Basidiomycota</taxon>
        <taxon>Agaricomycotina</taxon>
        <taxon>Agaricomycetes</taxon>
        <taxon>Agaricomycetidae</taxon>
        <taxon>Agaricales</taxon>
        <taxon>Agaricineae</taxon>
        <taxon>Agaricaceae</taxon>
        <taxon>Macrolepiota</taxon>
    </lineage>
</organism>
<reference evidence="1" key="1">
    <citation type="submission" date="2020-11" db="EMBL/GenBank/DDBJ databases">
        <authorList>
            <consortium name="DOE Joint Genome Institute"/>
            <person name="Ahrendt S."/>
            <person name="Riley R."/>
            <person name="Andreopoulos W."/>
            <person name="Labutti K."/>
            <person name="Pangilinan J."/>
            <person name="Ruiz-Duenas F.J."/>
            <person name="Barrasa J.M."/>
            <person name="Sanchez-Garcia M."/>
            <person name="Camarero S."/>
            <person name="Miyauchi S."/>
            <person name="Serrano A."/>
            <person name="Linde D."/>
            <person name="Babiker R."/>
            <person name="Drula E."/>
            <person name="Ayuso-Fernandez I."/>
            <person name="Pacheco R."/>
            <person name="Padilla G."/>
            <person name="Ferreira P."/>
            <person name="Barriuso J."/>
            <person name="Kellner H."/>
            <person name="Castanera R."/>
            <person name="Alfaro M."/>
            <person name="Ramirez L."/>
            <person name="Pisabarro A.G."/>
            <person name="Kuo A."/>
            <person name="Tritt A."/>
            <person name="Lipzen A."/>
            <person name="He G."/>
            <person name="Yan M."/>
            <person name="Ng V."/>
            <person name="Cullen D."/>
            <person name="Martin F."/>
            <person name="Rosso M.-N."/>
            <person name="Henrissat B."/>
            <person name="Hibbett D."/>
            <person name="Martinez A.T."/>
            <person name="Grigoriev I.V."/>
        </authorList>
    </citation>
    <scope>NUCLEOTIDE SEQUENCE</scope>
    <source>
        <strain evidence="1">MF-IS2</strain>
    </source>
</reference>
<feature type="non-terminal residue" evidence="1">
    <location>
        <position position="69"/>
    </location>
</feature>
<dbReference type="EMBL" id="MU152273">
    <property type="protein sequence ID" value="KAF9440775.1"/>
    <property type="molecule type" value="Genomic_DNA"/>
</dbReference>
<dbReference type="AlphaFoldDB" id="A0A9P5WYP7"/>
<dbReference type="OrthoDB" id="2687121at2759"/>
<evidence type="ECO:0000313" key="2">
    <source>
        <dbReference type="Proteomes" id="UP000807342"/>
    </source>
</evidence>
<feature type="non-terminal residue" evidence="1">
    <location>
        <position position="1"/>
    </location>
</feature>
<accession>A0A9P5WYP7</accession>
<dbReference type="Proteomes" id="UP000807342">
    <property type="component" value="Unassembled WGS sequence"/>
</dbReference>
<gene>
    <name evidence="1" type="ORF">P691DRAFT_612960</name>
</gene>
<protein>
    <submittedName>
        <fullName evidence="1">Uncharacterized protein</fullName>
    </submittedName>
</protein>
<sequence>LKEYDGQLNFATDAWTSPNHKPFIALTVHLEHNGAPLCLILDIMEVVESHSGINLAAAFAKVLNNYGIS</sequence>
<proteinExistence type="predicted"/>
<comment type="caution">
    <text evidence="1">The sequence shown here is derived from an EMBL/GenBank/DDBJ whole genome shotgun (WGS) entry which is preliminary data.</text>
</comment>
<name>A0A9P5WYP7_9AGAR</name>
<evidence type="ECO:0000313" key="1">
    <source>
        <dbReference type="EMBL" id="KAF9440775.1"/>
    </source>
</evidence>
<keyword evidence="2" id="KW-1185">Reference proteome</keyword>